<organism evidence="4 5">
    <name type="scientific">Lichtheimia ornata</name>
    <dbReference type="NCBI Taxonomy" id="688661"/>
    <lineage>
        <taxon>Eukaryota</taxon>
        <taxon>Fungi</taxon>
        <taxon>Fungi incertae sedis</taxon>
        <taxon>Mucoromycota</taxon>
        <taxon>Mucoromycotina</taxon>
        <taxon>Mucoromycetes</taxon>
        <taxon>Mucorales</taxon>
        <taxon>Lichtheimiaceae</taxon>
        <taxon>Lichtheimia</taxon>
    </lineage>
</organism>
<dbReference type="GO" id="GO:0003676">
    <property type="term" value="F:nucleic acid binding"/>
    <property type="evidence" value="ECO:0007669"/>
    <property type="project" value="InterPro"/>
</dbReference>
<keyword evidence="1" id="KW-0479">Metal-binding</keyword>
<dbReference type="GeneID" id="83213740"/>
<keyword evidence="1" id="KW-0862">Zinc</keyword>
<evidence type="ECO:0000259" key="3">
    <source>
        <dbReference type="PROSITE" id="PS50158"/>
    </source>
</evidence>
<feature type="domain" description="CCHC-type" evidence="3">
    <location>
        <begin position="28"/>
        <end position="42"/>
    </location>
</feature>
<dbReference type="InterPro" id="IPR001878">
    <property type="entry name" value="Znf_CCHC"/>
</dbReference>
<evidence type="ECO:0000256" key="1">
    <source>
        <dbReference type="PROSITE-ProRule" id="PRU00047"/>
    </source>
</evidence>
<evidence type="ECO:0000313" key="4">
    <source>
        <dbReference type="EMBL" id="KAJ8658058.1"/>
    </source>
</evidence>
<name>A0AAD7XYY4_9FUNG</name>
<evidence type="ECO:0000313" key="5">
    <source>
        <dbReference type="Proteomes" id="UP001234581"/>
    </source>
</evidence>
<gene>
    <name evidence="4" type="ORF">O0I10_006329</name>
</gene>
<dbReference type="PROSITE" id="PS50158">
    <property type="entry name" value="ZF_CCHC"/>
    <property type="match status" value="1"/>
</dbReference>
<feature type="compositionally biased region" description="Basic and acidic residues" evidence="2">
    <location>
        <begin position="77"/>
        <end position="86"/>
    </location>
</feature>
<protein>
    <recommendedName>
        <fullName evidence="3">CCHC-type domain-containing protein</fullName>
    </recommendedName>
</protein>
<dbReference type="AlphaFoldDB" id="A0AAD7XYY4"/>
<feature type="compositionally biased region" description="Polar residues" evidence="2">
    <location>
        <begin position="65"/>
        <end position="76"/>
    </location>
</feature>
<sequence length="112" mass="12431">MQRKVLEKVADQPKSSSRASSGSYKPVCFNCHKQGHYMDQCRAECGGCGASGHVISHCNAYKSQPSNVYNPSTQRELVSEASEKNGDMGAEQEDFRQGRRKQVWSPMTTQSL</sequence>
<dbReference type="EMBL" id="JARTCD010000027">
    <property type="protein sequence ID" value="KAJ8658058.1"/>
    <property type="molecule type" value="Genomic_DNA"/>
</dbReference>
<dbReference type="Proteomes" id="UP001234581">
    <property type="component" value="Unassembled WGS sequence"/>
</dbReference>
<accession>A0AAD7XYY4</accession>
<feature type="region of interest" description="Disordered" evidence="2">
    <location>
        <begin position="1"/>
        <end position="24"/>
    </location>
</feature>
<feature type="compositionally biased region" description="Basic and acidic residues" evidence="2">
    <location>
        <begin position="1"/>
        <end position="11"/>
    </location>
</feature>
<dbReference type="Gene3D" id="4.10.60.10">
    <property type="entry name" value="Zinc finger, CCHC-type"/>
    <property type="match status" value="1"/>
</dbReference>
<dbReference type="InterPro" id="IPR036875">
    <property type="entry name" value="Znf_CCHC_sf"/>
</dbReference>
<dbReference type="RefSeq" id="XP_058342971.1">
    <property type="nucleotide sequence ID" value="XM_058486359.1"/>
</dbReference>
<dbReference type="SUPFAM" id="SSF57756">
    <property type="entry name" value="Retrovirus zinc finger-like domains"/>
    <property type="match status" value="1"/>
</dbReference>
<keyword evidence="1" id="KW-0863">Zinc-finger</keyword>
<comment type="caution">
    <text evidence="4">The sequence shown here is derived from an EMBL/GenBank/DDBJ whole genome shotgun (WGS) entry which is preliminary data.</text>
</comment>
<keyword evidence="5" id="KW-1185">Reference proteome</keyword>
<evidence type="ECO:0000256" key="2">
    <source>
        <dbReference type="SAM" id="MobiDB-lite"/>
    </source>
</evidence>
<proteinExistence type="predicted"/>
<dbReference type="GO" id="GO:0008270">
    <property type="term" value="F:zinc ion binding"/>
    <property type="evidence" value="ECO:0007669"/>
    <property type="project" value="UniProtKB-KW"/>
</dbReference>
<dbReference type="SMART" id="SM00343">
    <property type="entry name" value="ZnF_C2HC"/>
    <property type="match status" value="2"/>
</dbReference>
<feature type="region of interest" description="Disordered" evidence="2">
    <location>
        <begin position="65"/>
        <end position="112"/>
    </location>
</feature>
<reference evidence="4 5" key="1">
    <citation type="submission" date="2023-03" db="EMBL/GenBank/DDBJ databases">
        <title>Genome sequence of Lichtheimia ornata CBS 291.66.</title>
        <authorList>
            <person name="Mohabir J.T."/>
            <person name="Shea T.P."/>
            <person name="Kurbessoian T."/>
            <person name="Berby B."/>
            <person name="Fontaine J."/>
            <person name="Livny J."/>
            <person name="Gnirke A."/>
            <person name="Stajich J.E."/>
            <person name="Cuomo C.A."/>
        </authorList>
    </citation>
    <scope>NUCLEOTIDE SEQUENCE [LARGE SCALE GENOMIC DNA]</scope>
    <source>
        <strain evidence="4">CBS 291.66</strain>
    </source>
</reference>